<evidence type="ECO:0000313" key="2">
    <source>
        <dbReference type="EMBL" id="NIH58283.1"/>
    </source>
</evidence>
<dbReference type="RefSeq" id="WP_167170380.1">
    <property type="nucleotide sequence ID" value="NZ_JAAMOZ010000003.1"/>
</dbReference>
<evidence type="ECO:0000259" key="1">
    <source>
        <dbReference type="Pfam" id="PF02698"/>
    </source>
</evidence>
<dbReference type="PANTHER" id="PTHR30336:SF6">
    <property type="entry name" value="INTEGRAL MEMBRANE PROTEIN"/>
    <property type="match status" value="1"/>
</dbReference>
<sequence length="157" mass="17149">GRPSPYLQARLDLALDLWRQGKATVFIVSGSTSDDEPATMRDYLVENGVDEADIVLDEGGDDSYASCARAADRFGVEQITVVSQSYHVPRTVATCRLVGIDAVGVGDDTRAKDATWNSYVRRELAANIKMLIDVVARRDVGQNEPDPAVREALERHG</sequence>
<evidence type="ECO:0000313" key="3">
    <source>
        <dbReference type="Proteomes" id="UP000749311"/>
    </source>
</evidence>
<accession>A0ABX0SLT6</accession>
<dbReference type="InterPro" id="IPR003848">
    <property type="entry name" value="DUF218"/>
</dbReference>
<dbReference type="PANTHER" id="PTHR30336">
    <property type="entry name" value="INNER MEMBRANE PROTEIN, PROBABLE PERMEASE"/>
    <property type="match status" value="1"/>
</dbReference>
<dbReference type="Pfam" id="PF02698">
    <property type="entry name" value="DUF218"/>
    <property type="match status" value="1"/>
</dbReference>
<organism evidence="2 3">
    <name type="scientific">Brooklawnia cerclae</name>
    <dbReference type="NCBI Taxonomy" id="349934"/>
    <lineage>
        <taxon>Bacteria</taxon>
        <taxon>Bacillati</taxon>
        <taxon>Actinomycetota</taxon>
        <taxon>Actinomycetes</taxon>
        <taxon>Propionibacteriales</taxon>
        <taxon>Propionibacteriaceae</taxon>
        <taxon>Brooklawnia</taxon>
    </lineage>
</organism>
<dbReference type="EMBL" id="JAAMOZ010000003">
    <property type="protein sequence ID" value="NIH58283.1"/>
    <property type="molecule type" value="Genomic_DNA"/>
</dbReference>
<dbReference type="InterPro" id="IPR051599">
    <property type="entry name" value="Cell_Envelope_Assoc"/>
</dbReference>
<name>A0ABX0SLT6_9ACTN</name>
<gene>
    <name evidence="2" type="ORF">FB473_002978</name>
</gene>
<protein>
    <submittedName>
        <fullName evidence="2">Vancomycin permeability regulator SanA</fullName>
    </submittedName>
</protein>
<dbReference type="Proteomes" id="UP000749311">
    <property type="component" value="Unassembled WGS sequence"/>
</dbReference>
<proteinExistence type="predicted"/>
<reference evidence="2 3" key="1">
    <citation type="submission" date="2020-02" db="EMBL/GenBank/DDBJ databases">
        <title>Sequencing the genomes of 1000 actinobacteria strains.</title>
        <authorList>
            <person name="Klenk H.-P."/>
        </authorList>
    </citation>
    <scope>NUCLEOTIDE SEQUENCE [LARGE SCALE GENOMIC DNA]</scope>
    <source>
        <strain evidence="2 3">DSM 19609</strain>
    </source>
</reference>
<feature type="non-terminal residue" evidence="2">
    <location>
        <position position="1"/>
    </location>
</feature>
<dbReference type="CDD" id="cd06259">
    <property type="entry name" value="YdcF-like"/>
    <property type="match status" value="1"/>
</dbReference>
<keyword evidence="3" id="KW-1185">Reference proteome</keyword>
<comment type="caution">
    <text evidence="2">The sequence shown here is derived from an EMBL/GenBank/DDBJ whole genome shotgun (WGS) entry which is preliminary data.</text>
</comment>
<feature type="domain" description="DUF218" evidence="1">
    <location>
        <begin position="5"/>
        <end position="103"/>
    </location>
</feature>